<dbReference type="RefSeq" id="WP_217648029.1">
    <property type="nucleotide sequence ID" value="NZ_FNYO01000077.1"/>
</dbReference>
<dbReference type="InterPro" id="IPR021835">
    <property type="entry name" value="DUF3427"/>
</dbReference>
<organism evidence="2 3">
    <name type="scientific">Azotobacter beijerinckii</name>
    <dbReference type="NCBI Taxonomy" id="170623"/>
    <lineage>
        <taxon>Bacteria</taxon>
        <taxon>Pseudomonadati</taxon>
        <taxon>Pseudomonadota</taxon>
        <taxon>Gammaproteobacteria</taxon>
        <taxon>Pseudomonadales</taxon>
        <taxon>Pseudomonadaceae</taxon>
        <taxon>Azotobacter</taxon>
    </lineage>
</organism>
<evidence type="ECO:0000313" key="2">
    <source>
        <dbReference type="EMBL" id="SEJ35261.1"/>
    </source>
</evidence>
<name>A0A1H6Y1X3_9GAMM</name>
<proteinExistence type="predicted"/>
<dbReference type="Proteomes" id="UP000199005">
    <property type="component" value="Unassembled WGS sequence"/>
</dbReference>
<evidence type="ECO:0000313" key="3">
    <source>
        <dbReference type="Proteomes" id="UP000199005"/>
    </source>
</evidence>
<sequence>MLLVTLNKQGKADEHRYLDRWVDERTFHWQSQNKTTPEGKRGREIIDHEKRGLSIHLFVRENKLENGKAAPFVYHGPVRYRSHSGSGPMSVVFEVA</sequence>
<reference evidence="2 3" key="1">
    <citation type="submission" date="2016-10" db="EMBL/GenBank/DDBJ databases">
        <authorList>
            <person name="de Groot N.N."/>
        </authorList>
    </citation>
    <scope>NUCLEOTIDE SEQUENCE [LARGE SCALE GENOMIC DNA]</scope>
    <source>
        <strain evidence="2 3">DSM 1041</strain>
    </source>
</reference>
<dbReference type="STRING" id="170623.SAMN04244579_04043"/>
<dbReference type="AlphaFoldDB" id="A0A1H6Y1X3"/>
<evidence type="ECO:0000259" key="1">
    <source>
        <dbReference type="Pfam" id="PF11907"/>
    </source>
</evidence>
<dbReference type="EMBL" id="FNYO01000077">
    <property type="protein sequence ID" value="SEJ35261.1"/>
    <property type="molecule type" value="Genomic_DNA"/>
</dbReference>
<dbReference type="Pfam" id="PF11907">
    <property type="entry name" value="DUF3427"/>
    <property type="match status" value="1"/>
</dbReference>
<gene>
    <name evidence="2" type="ORF">SAMN04244579_04043</name>
</gene>
<protein>
    <recommendedName>
        <fullName evidence="1">DUF3427 domain-containing protein</fullName>
    </recommendedName>
</protein>
<accession>A0A1H6Y1X3</accession>
<feature type="domain" description="DUF3427" evidence="1">
    <location>
        <begin position="2"/>
        <end position="83"/>
    </location>
</feature>